<protein>
    <recommendedName>
        <fullName evidence="5">Outer membrane channel protein CpnT-like N-terminal domain-containing protein</fullName>
    </recommendedName>
</protein>
<evidence type="ECO:0000256" key="4">
    <source>
        <dbReference type="SAM" id="Phobius"/>
    </source>
</evidence>
<dbReference type="PANTHER" id="PTHR31250:SF27">
    <property type="entry name" value="IQ DOMAIN-CONTAINING PROTEIN IQM5"/>
    <property type="match status" value="1"/>
</dbReference>
<evidence type="ECO:0000256" key="2">
    <source>
        <dbReference type="ARBA" id="ARBA00022490"/>
    </source>
</evidence>
<evidence type="ECO:0000313" key="7">
    <source>
        <dbReference type="Proteomes" id="UP000185124"/>
    </source>
</evidence>
<gene>
    <name evidence="6" type="ORF">SAMN04489832_5291</name>
</gene>
<dbReference type="InterPro" id="IPR044159">
    <property type="entry name" value="IQM"/>
</dbReference>
<keyword evidence="2" id="KW-0963">Cytoplasm</keyword>
<organism evidence="6 7">
    <name type="scientific">Micromonospora cremea</name>
    <dbReference type="NCBI Taxonomy" id="709881"/>
    <lineage>
        <taxon>Bacteria</taxon>
        <taxon>Bacillati</taxon>
        <taxon>Actinomycetota</taxon>
        <taxon>Actinomycetes</taxon>
        <taxon>Micromonosporales</taxon>
        <taxon>Micromonosporaceae</taxon>
        <taxon>Micromonospora</taxon>
    </lineage>
</organism>
<keyword evidence="7" id="KW-1185">Reference proteome</keyword>
<feature type="region of interest" description="Disordered" evidence="3">
    <location>
        <begin position="180"/>
        <end position="206"/>
    </location>
</feature>
<dbReference type="InterPro" id="IPR057746">
    <property type="entry name" value="CpnT-like_N"/>
</dbReference>
<feature type="transmembrane region" description="Helical" evidence="4">
    <location>
        <begin position="91"/>
        <end position="116"/>
    </location>
</feature>
<feature type="transmembrane region" description="Helical" evidence="4">
    <location>
        <begin position="122"/>
        <end position="146"/>
    </location>
</feature>
<dbReference type="AlphaFoldDB" id="A0A1N6ACN1"/>
<evidence type="ECO:0000256" key="1">
    <source>
        <dbReference type="ARBA" id="ARBA00004496"/>
    </source>
</evidence>
<sequence length="361" mass="39188">MGMQLPPELVEALGWVGFTWPTADEELLFEASQLWFAFAGRLRTTLAEAEAGAAKVGATNSGDDVRAFEQAWGGEEGAPRRMEDGAQAAELIGMALLVMAIITLTQKILVIVQLTILVVQVAIALAAAAPTLGASLAQIPVSIGLARMAIQRIIKEVVERVVKEIIPRLLKRAKTLLRRFTSKGPRRGGPGRPGVPGPHTTPRYHNTKPMLERYRNEHLPGGHFPTAVRRLSPEELEQHRVFFDGNGVLRSARNGEPFDTSSAQTVFSGNGQAIFVMDRNGNLYASNYQKVGDFHHSTLGNGQPVAAAGELVVKDGMVQYATARSGHYQPEVSHMANLDAEFKRNGRGDVPILGWDGGRIF</sequence>
<keyword evidence="4" id="KW-0812">Transmembrane</keyword>
<keyword evidence="4" id="KW-1133">Transmembrane helix</keyword>
<dbReference type="Proteomes" id="UP000185124">
    <property type="component" value="Unassembled WGS sequence"/>
</dbReference>
<proteinExistence type="predicted"/>
<reference evidence="7" key="1">
    <citation type="submission" date="2016-12" db="EMBL/GenBank/DDBJ databases">
        <authorList>
            <person name="Varghese N."/>
            <person name="Submissions S."/>
        </authorList>
    </citation>
    <scope>NUCLEOTIDE SEQUENCE [LARGE SCALE GENOMIC DNA]</scope>
    <source>
        <strain evidence="7">DSM 45599</strain>
    </source>
</reference>
<name>A0A1N6ACN1_9ACTN</name>
<feature type="domain" description="Outer membrane channel protein CpnT-like N-terminal" evidence="5">
    <location>
        <begin position="16"/>
        <end position="143"/>
    </location>
</feature>
<evidence type="ECO:0000259" key="5">
    <source>
        <dbReference type="Pfam" id="PF25547"/>
    </source>
</evidence>
<dbReference type="STRING" id="709881.SAMN04489832_5291"/>
<dbReference type="PANTHER" id="PTHR31250">
    <property type="entry name" value="IQ DOMAIN-CONTAINING PROTEIN IQM3"/>
    <property type="match status" value="1"/>
</dbReference>
<dbReference type="EMBL" id="FSQT01000002">
    <property type="protein sequence ID" value="SIN31740.1"/>
    <property type="molecule type" value="Genomic_DNA"/>
</dbReference>
<evidence type="ECO:0000313" key="6">
    <source>
        <dbReference type="EMBL" id="SIN31740.1"/>
    </source>
</evidence>
<accession>A0A1N6ACN1</accession>
<dbReference type="RefSeq" id="WP_208869735.1">
    <property type="nucleotide sequence ID" value="NZ_FSQT01000002.1"/>
</dbReference>
<dbReference type="Pfam" id="PF25547">
    <property type="entry name" value="WXG100_2"/>
    <property type="match status" value="1"/>
</dbReference>
<dbReference type="GO" id="GO:0005737">
    <property type="term" value="C:cytoplasm"/>
    <property type="evidence" value="ECO:0007669"/>
    <property type="project" value="UniProtKB-SubCell"/>
</dbReference>
<evidence type="ECO:0000256" key="3">
    <source>
        <dbReference type="SAM" id="MobiDB-lite"/>
    </source>
</evidence>
<keyword evidence="4" id="KW-0472">Membrane</keyword>
<comment type="subcellular location">
    <subcellularLocation>
        <location evidence="1">Cytoplasm</location>
    </subcellularLocation>
</comment>